<protein>
    <submittedName>
        <fullName evidence="1">Uncharacterized protein</fullName>
    </submittedName>
</protein>
<dbReference type="EMBL" id="CP155447">
    <property type="protein sequence ID" value="XBH03451.1"/>
    <property type="molecule type" value="Genomic_DNA"/>
</dbReference>
<name>A0AAU7CFM1_9BACT</name>
<reference evidence="1" key="1">
    <citation type="submission" date="2024-05" db="EMBL/GenBank/DDBJ databases">
        <title>Planctomycetes of the genus Singulisphaera possess chitinolytic capabilities.</title>
        <authorList>
            <person name="Ivanova A."/>
        </authorList>
    </citation>
    <scope>NUCLEOTIDE SEQUENCE</scope>
    <source>
        <strain evidence="1">Ch08T</strain>
    </source>
</reference>
<proteinExistence type="predicted"/>
<evidence type="ECO:0000313" key="1">
    <source>
        <dbReference type="EMBL" id="XBH03451.1"/>
    </source>
</evidence>
<dbReference type="AlphaFoldDB" id="A0AAU7CFM1"/>
<organism evidence="1">
    <name type="scientific">Singulisphaera sp. Ch08</name>
    <dbReference type="NCBI Taxonomy" id="3120278"/>
    <lineage>
        <taxon>Bacteria</taxon>
        <taxon>Pseudomonadati</taxon>
        <taxon>Planctomycetota</taxon>
        <taxon>Planctomycetia</taxon>
        <taxon>Isosphaerales</taxon>
        <taxon>Isosphaeraceae</taxon>
        <taxon>Singulisphaera</taxon>
    </lineage>
</organism>
<accession>A0AAU7CFM1</accession>
<dbReference type="RefSeq" id="WP_406696185.1">
    <property type="nucleotide sequence ID" value="NZ_CP155447.1"/>
</dbReference>
<gene>
    <name evidence="1" type="ORF">V5E97_34875</name>
</gene>
<sequence length="119" mass="13104">MSVLSRHFSGLLGGGHRSDFPSGVPIGKGTLIARLASKVRLARAISRLAVVGVGLSQLFADGEALMQAGSDDGIRRTRLRLQHRRARSLRRGVRDPSYSHSCWYPNPTDSNRVQLEQRL</sequence>